<reference evidence="2" key="1">
    <citation type="journal article" date="2014" name="Front. Microbiol.">
        <title>High frequency of phylogenetically diverse reductive dehalogenase-homologous genes in deep subseafloor sedimentary metagenomes.</title>
        <authorList>
            <person name="Kawai M."/>
            <person name="Futagami T."/>
            <person name="Toyoda A."/>
            <person name="Takaki Y."/>
            <person name="Nishi S."/>
            <person name="Hori S."/>
            <person name="Arai W."/>
            <person name="Tsubouchi T."/>
            <person name="Morono Y."/>
            <person name="Uchiyama I."/>
            <person name="Ito T."/>
            <person name="Fujiyama A."/>
            <person name="Inagaki F."/>
            <person name="Takami H."/>
        </authorList>
    </citation>
    <scope>NUCLEOTIDE SEQUENCE</scope>
    <source>
        <strain evidence="2">Expedition CK06-06</strain>
    </source>
</reference>
<dbReference type="EMBL" id="BART01027536">
    <property type="protein sequence ID" value="GAG94286.1"/>
    <property type="molecule type" value="Genomic_DNA"/>
</dbReference>
<keyword evidence="1" id="KW-0472">Membrane</keyword>
<keyword evidence="1" id="KW-0812">Transmembrane</keyword>
<feature type="transmembrane region" description="Helical" evidence="1">
    <location>
        <begin position="12"/>
        <end position="31"/>
    </location>
</feature>
<protein>
    <submittedName>
        <fullName evidence="2">Uncharacterized protein</fullName>
    </submittedName>
</protein>
<sequence>MSAGKTLKEAEGIFLALLIIGLMGLLFLIIYGNLSGNLGFNDVSTTITNETIAIGITTGISTISEDASTPNFVSWNATRVINHTLDAEGQLNNTLLE</sequence>
<keyword evidence="1" id="KW-1133">Transmembrane helix</keyword>
<dbReference type="AlphaFoldDB" id="X1DCY0"/>
<name>X1DCY0_9ZZZZ</name>
<accession>X1DCY0</accession>
<comment type="caution">
    <text evidence="2">The sequence shown here is derived from an EMBL/GenBank/DDBJ whole genome shotgun (WGS) entry which is preliminary data.</text>
</comment>
<proteinExistence type="predicted"/>
<organism evidence="2">
    <name type="scientific">marine sediment metagenome</name>
    <dbReference type="NCBI Taxonomy" id="412755"/>
    <lineage>
        <taxon>unclassified sequences</taxon>
        <taxon>metagenomes</taxon>
        <taxon>ecological metagenomes</taxon>
    </lineage>
</organism>
<evidence type="ECO:0000256" key="1">
    <source>
        <dbReference type="SAM" id="Phobius"/>
    </source>
</evidence>
<feature type="non-terminal residue" evidence="2">
    <location>
        <position position="97"/>
    </location>
</feature>
<gene>
    <name evidence="2" type="ORF">S01H4_48805</name>
</gene>
<evidence type="ECO:0000313" key="2">
    <source>
        <dbReference type="EMBL" id="GAG94286.1"/>
    </source>
</evidence>